<dbReference type="EMBL" id="BMUU01000006">
    <property type="protein sequence ID" value="GGY40305.1"/>
    <property type="molecule type" value="Genomic_DNA"/>
</dbReference>
<accession>A0ABQ3A970</accession>
<keyword evidence="2" id="KW-1185">Reference proteome</keyword>
<evidence type="ECO:0000313" key="2">
    <source>
        <dbReference type="Proteomes" id="UP000600946"/>
    </source>
</evidence>
<protein>
    <submittedName>
        <fullName evidence="1">Uncharacterized protein</fullName>
    </submittedName>
</protein>
<gene>
    <name evidence="1" type="ORF">GCM10010326_37870</name>
</gene>
<sequence length="72" mass="7648">MFLSTGATGRPQCAPAGLLPVDLRECMSHKSVGMAVPRAVLTVPARRCRADVGVMSIGAAADELRRNRGNQR</sequence>
<evidence type="ECO:0000313" key="1">
    <source>
        <dbReference type="EMBL" id="GGY40305.1"/>
    </source>
</evidence>
<dbReference type="Proteomes" id="UP000600946">
    <property type="component" value="Unassembled WGS sequence"/>
</dbReference>
<proteinExistence type="predicted"/>
<comment type="caution">
    <text evidence="1">The sequence shown here is derived from an EMBL/GenBank/DDBJ whole genome shotgun (WGS) entry which is preliminary data.</text>
</comment>
<name>A0ABQ3A970_9ACTN</name>
<reference evidence="2" key="1">
    <citation type="journal article" date="2019" name="Int. J. Syst. Evol. Microbiol.">
        <title>The Global Catalogue of Microorganisms (GCM) 10K type strain sequencing project: providing services to taxonomists for standard genome sequencing and annotation.</title>
        <authorList>
            <consortium name="The Broad Institute Genomics Platform"/>
            <consortium name="The Broad Institute Genome Sequencing Center for Infectious Disease"/>
            <person name="Wu L."/>
            <person name="Ma J."/>
        </authorList>
    </citation>
    <scope>NUCLEOTIDE SEQUENCE [LARGE SCALE GENOMIC DNA]</scope>
    <source>
        <strain evidence="2">JCM 4594</strain>
    </source>
</reference>
<organism evidence="1 2">
    <name type="scientific">Streptomyces xanthochromogenes</name>
    <dbReference type="NCBI Taxonomy" id="67384"/>
    <lineage>
        <taxon>Bacteria</taxon>
        <taxon>Bacillati</taxon>
        <taxon>Actinomycetota</taxon>
        <taxon>Actinomycetes</taxon>
        <taxon>Kitasatosporales</taxon>
        <taxon>Streptomycetaceae</taxon>
        <taxon>Streptomyces</taxon>
    </lineage>
</organism>